<name>A0ABN8LGD3_9CNID</name>
<gene>
    <name evidence="2" type="ORF">PEVE_00001745</name>
</gene>
<feature type="compositionally biased region" description="Basic residues" evidence="1">
    <location>
        <begin position="1"/>
        <end position="13"/>
    </location>
</feature>
<organism evidence="2 3">
    <name type="scientific">Porites evermanni</name>
    <dbReference type="NCBI Taxonomy" id="104178"/>
    <lineage>
        <taxon>Eukaryota</taxon>
        <taxon>Metazoa</taxon>
        <taxon>Cnidaria</taxon>
        <taxon>Anthozoa</taxon>
        <taxon>Hexacorallia</taxon>
        <taxon>Scleractinia</taxon>
        <taxon>Fungiina</taxon>
        <taxon>Poritidae</taxon>
        <taxon>Porites</taxon>
    </lineage>
</organism>
<comment type="caution">
    <text evidence="2">The sequence shown here is derived from an EMBL/GenBank/DDBJ whole genome shotgun (WGS) entry which is preliminary data.</text>
</comment>
<feature type="region of interest" description="Disordered" evidence="1">
    <location>
        <begin position="1"/>
        <end position="80"/>
    </location>
</feature>
<proteinExistence type="predicted"/>
<reference evidence="2 3" key="1">
    <citation type="submission" date="2022-05" db="EMBL/GenBank/DDBJ databases">
        <authorList>
            <consortium name="Genoscope - CEA"/>
            <person name="William W."/>
        </authorList>
    </citation>
    <scope>NUCLEOTIDE SEQUENCE [LARGE SCALE GENOMIC DNA]</scope>
</reference>
<evidence type="ECO:0000313" key="2">
    <source>
        <dbReference type="EMBL" id="CAH3014508.1"/>
    </source>
</evidence>
<evidence type="ECO:0000313" key="3">
    <source>
        <dbReference type="Proteomes" id="UP001159427"/>
    </source>
</evidence>
<accession>A0ABN8LGD3</accession>
<protein>
    <submittedName>
        <fullName evidence="2">Uncharacterized protein</fullName>
    </submittedName>
</protein>
<evidence type="ECO:0000256" key="1">
    <source>
        <dbReference type="SAM" id="MobiDB-lite"/>
    </source>
</evidence>
<feature type="compositionally biased region" description="Basic residues" evidence="1">
    <location>
        <begin position="69"/>
        <end position="80"/>
    </location>
</feature>
<sequence length="80" mass="8959">MRSSGPRKLRSLVKTKVPGEASQIPDINGEPTPKVVQVEDTNVPESSNTSPYTRDKNAIPEQRTSSGRLVRKPIRYRKDI</sequence>
<feature type="compositionally biased region" description="Polar residues" evidence="1">
    <location>
        <begin position="39"/>
        <end position="52"/>
    </location>
</feature>
<keyword evidence="3" id="KW-1185">Reference proteome</keyword>
<dbReference type="EMBL" id="CALNXI010000011">
    <property type="protein sequence ID" value="CAH3014508.1"/>
    <property type="molecule type" value="Genomic_DNA"/>
</dbReference>
<dbReference type="Proteomes" id="UP001159427">
    <property type="component" value="Unassembled WGS sequence"/>
</dbReference>